<evidence type="ECO:0000313" key="2">
    <source>
        <dbReference type="Proteomes" id="UP000199623"/>
    </source>
</evidence>
<dbReference type="STRING" id="200378.SAMN05216553_10814"/>
<keyword evidence="2" id="KW-1185">Reference proteome</keyword>
<dbReference type="OrthoDB" id="3698952at2"/>
<dbReference type="Proteomes" id="UP000199623">
    <property type="component" value="Unassembled WGS sequence"/>
</dbReference>
<accession>A0A1G7U5E1</accession>
<proteinExistence type="predicted"/>
<name>A0A1G7U5E1_9PSEU</name>
<sequence length="227" mass="25636">MTFDLAEEAARAVQGRSAAWRFIERFAESWEEPLEPADGWSRRDLAEAEDRLGVPIPEALREALSLFGKRPDLTSNQDRLLMPAELRLDGGVLVFRDENQWVASWGAATAGDDPEVLVKLDLADRSLERWDPWLPRLSVACVEMVLSEALFRDDAETADREMSEADVSLLREHLTALPLHGPGTRWFAGQDVVVRQDGDAWLWARARTPDALELLVKQLPGDWTTEY</sequence>
<evidence type="ECO:0000313" key="1">
    <source>
        <dbReference type="EMBL" id="SDG42657.1"/>
    </source>
</evidence>
<dbReference type="EMBL" id="FNCC01000008">
    <property type="protein sequence ID" value="SDG42657.1"/>
    <property type="molecule type" value="Genomic_DNA"/>
</dbReference>
<organism evidence="1 2">
    <name type="scientific">Lentzea fradiae</name>
    <dbReference type="NCBI Taxonomy" id="200378"/>
    <lineage>
        <taxon>Bacteria</taxon>
        <taxon>Bacillati</taxon>
        <taxon>Actinomycetota</taxon>
        <taxon>Actinomycetes</taxon>
        <taxon>Pseudonocardiales</taxon>
        <taxon>Pseudonocardiaceae</taxon>
        <taxon>Lentzea</taxon>
    </lineage>
</organism>
<protein>
    <recommendedName>
        <fullName evidence="3">Knr4/Smi1-like domain-containing protein</fullName>
    </recommendedName>
</protein>
<dbReference type="InterPro" id="IPR037883">
    <property type="entry name" value="Knr4/Smi1-like_sf"/>
</dbReference>
<dbReference type="RefSeq" id="WP_090051241.1">
    <property type="nucleotide sequence ID" value="NZ_FNCC01000008.1"/>
</dbReference>
<gene>
    <name evidence="1" type="ORF">SAMN05216553_10814</name>
</gene>
<evidence type="ECO:0008006" key="3">
    <source>
        <dbReference type="Google" id="ProtNLM"/>
    </source>
</evidence>
<reference evidence="2" key="1">
    <citation type="submission" date="2016-10" db="EMBL/GenBank/DDBJ databases">
        <authorList>
            <person name="Varghese N."/>
            <person name="Submissions S."/>
        </authorList>
    </citation>
    <scope>NUCLEOTIDE SEQUENCE [LARGE SCALE GENOMIC DNA]</scope>
    <source>
        <strain evidence="2">CGMCC 4.3506</strain>
    </source>
</reference>
<dbReference type="AlphaFoldDB" id="A0A1G7U5E1"/>
<dbReference type="SUPFAM" id="SSF160631">
    <property type="entry name" value="SMI1/KNR4-like"/>
    <property type="match status" value="1"/>
</dbReference>